<gene>
    <name evidence="9" type="ORF">GCM10023184_12810</name>
</gene>
<dbReference type="PANTHER" id="PTHR43731:SF14">
    <property type="entry name" value="PRESENILIN-ASSOCIATED RHOMBOID-LIKE PROTEIN, MITOCHONDRIAL"/>
    <property type="match status" value="1"/>
</dbReference>
<keyword evidence="10" id="KW-1185">Reference proteome</keyword>
<keyword evidence="5 7" id="KW-1133">Transmembrane helix</keyword>
<dbReference type="EMBL" id="BAABGY010000006">
    <property type="protein sequence ID" value="GAA4325084.1"/>
    <property type="molecule type" value="Genomic_DNA"/>
</dbReference>
<evidence type="ECO:0000313" key="9">
    <source>
        <dbReference type="EMBL" id="GAA4325084.1"/>
    </source>
</evidence>
<keyword evidence="6 7" id="KW-0472">Membrane</keyword>
<evidence type="ECO:0000256" key="6">
    <source>
        <dbReference type="ARBA" id="ARBA00023136"/>
    </source>
</evidence>
<feature type="domain" description="Peptidase S54 rhomboid" evidence="8">
    <location>
        <begin position="88"/>
        <end position="239"/>
    </location>
</feature>
<dbReference type="Proteomes" id="UP001501725">
    <property type="component" value="Unassembled WGS sequence"/>
</dbReference>
<dbReference type="InterPro" id="IPR035952">
    <property type="entry name" value="Rhomboid-like_sf"/>
</dbReference>
<evidence type="ECO:0000256" key="3">
    <source>
        <dbReference type="ARBA" id="ARBA00022692"/>
    </source>
</evidence>
<evidence type="ECO:0000259" key="8">
    <source>
        <dbReference type="Pfam" id="PF01694"/>
    </source>
</evidence>
<proteinExistence type="inferred from homology"/>
<keyword evidence="3 7" id="KW-0812">Transmembrane</keyword>
<evidence type="ECO:0000256" key="4">
    <source>
        <dbReference type="ARBA" id="ARBA00022801"/>
    </source>
</evidence>
<dbReference type="SUPFAM" id="SSF144091">
    <property type="entry name" value="Rhomboid-like"/>
    <property type="match status" value="1"/>
</dbReference>
<evidence type="ECO:0000256" key="2">
    <source>
        <dbReference type="ARBA" id="ARBA00009045"/>
    </source>
</evidence>
<evidence type="ECO:0000256" key="1">
    <source>
        <dbReference type="ARBA" id="ARBA00004141"/>
    </source>
</evidence>
<feature type="transmembrane region" description="Helical" evidence="7">
    <location>
        <begin position="94"/>
        <end position="114"/>
    </location>
</feature>
<sequence length="261" mass="28628">MLPIGDDNSDRIRTPYINYALIALNVIVFVWLQQLGSNTAFTLGYATVPAEILTGRDIIIPSGATTLDPITQQPIQVPLQASPHPVYLTLLSSMFMHGGIAHIFGNMLYLMVFGDNLENAMGHLRYLLFYLLTGVLAALAHVASTVFFNGNPYIPALGASGAISAVLAGYMLLFPTRRVRVWFILGFWPIPAFLVVGLWFVFQVINGVGALGAREGSGIAYAAHIGGFIAGLVLVHLFTRREDVALMRERAEAVRRRSQYY</sequence>
<feature type="transmembrane region" description="Helical" evidence="7">
    <location>
        <begin position="181"/>
        <end position="206"/>
    </location>
</feature>
<name>A0ABP8GIN0_9BACT</name>
<comment type="subcellular location">
    <subcellularLocation>
        <location evidence="1">Membrane</location>
        <topology evidence="1">Multi-pass membrane protein</topology>
    </subcellularLocation>
</comment>
<dbReference type="GO" id="GO:0006508">
    <property type="term" value="P:proteolysis"/>
    <property type="evidence" value="ECO:0007669"/>
    <property type="project" value="UniProtKB-KW"/>
</dbReference>
<feature type="transmembrane region" description="Helical" evidence="7">
    <location>
        <begin position="218"/>
        <end position="238"/>
    </location>
</feature>
<feature type="transmembrane region" description="Helical" evidence="7">
    <location>
        <begin position="126"/>
        <end position="147"/>
    </location>
</feature>
<protein>
    <submittedName>
        <fullName evidence="9">Rhomboid family intramembrane serine protease</fullName>
    </submittedName>
</protein>
<reference evidence="10" key="1">
    <citation type="journal article" date="2019" name="Int. J. Syst. Evol. Microbiol.">
        <title>The Global Catalogue of Microorganisms (GCM) 10K type strain sequencing project: providing services to taxonomists for standard genome sequencing and annotation.</title>
        <authorList>
            <consortium name="The Broad Institute Genomics Platform"/>
            <consortium name="The Broad Institute Genome Sequencing Center for Infectious Disease"/>
            <person name="Wu L."/>
            <person name="Ma J."/>
        </authorList>
    </citation>
    <scope>NUCLEOTIDE SEQUENCE [LARGE SCALE GENOMIC DNA]</scope>
    <source>
        <strain evidence="10">JCM 17919</strain>
    </source>
</reference>
<keyword evidence="4" id="KW-0378">Hydrolase</keyword>
<dbReference type="RefSeq" id="WP_345254383.1">
    <property type="nucleotide sequence ID" value="NZ_BAABGY010000006.1"/>
</dbReference>
<comment type="similarity">
    <text evidence="2">Belongs to the peptidase S54 family.</text>
</comment>
<dbReference type="InterPro" id="IPR050925">
    <property type="entry name" value="Rhomboid_protease_S54"/>
</dbReference>
<dbReference type="PANTHER" id="PTHR43731">
    <property type="entry name" value="RHOMBOID PROTEASE"/>
    <property type="match status" value="1"/>
</dbReference>
<evidence type="ECO:0000313" key="10">
    <source>
        <dbReference type="Proteomes" id="UP001501725"/>
    </source>
</evidence>
<evidence type="ECO:0000256" key="7">
    <source>
        <dbReference type="SAM" id="Phobius"/>
    </source>
</evidence>
<feature type="transmembrane region" description="Helical" evidence="7">
    <location>
        <begin position="153"/>
        <end position="174"/>
    </location>
</feature>
<feature type="transmembrane region" description="Helical" evidence="7">
    <location>
        <begin position="16"/>
        <end position="33"/>
    </location>
</feature>
<evidence type="ECO:0000256" key="5">
    <source>
        <dbReference type="ARBA" id="ARBA00022989"/>
    </source>
</evidence>
<dbReference type="InterPro" id="IPR022764">
    <property type="entry name" value="Peptidase_S54_rhomboid_dom"/>
</dbReference>
<dbReference type="Gene3D" id="1.20.1540.10">
    <property type="entry name" value="Rhomboid-like"/>
    <property type="match status" value="1"/>
</dbReference>
<keyword evidence="9" id="KW-0645">Protease</keyword>
<accession>A0ABP8GIN0</accession>
<dbReference type="Pfam" id="PF01694">
    <property type="entry name" value="Rhomboid"/>
    <property type="match status" value="1"/>
</dbReference>
<comment type="caution">
    <text evidence="9">The sequence shown here is derived from an EMBL/GenBank/DDBJ whole genome shotgun (WGS) entry which is preliminary data.</text>
</comment>
<organism evidence="9 10">
    <name type="scientific">Flaviaesturariibacter amylovorans</name>
    <dbReference type="NCBI Taxonomy" id="1084520"/>
    <lineage>
        <taxon>Bacteria</taxon>
        <taxon>Pseudomonadati</taxon>
        <taxon>Bacteroidota</taxon>
        <taxon>Chitinophagia</taxon>
        <taxon>Chitinophagales</taxon>
        <taxon>Chitinophagaceae</taxon>
        <taxon>Flaviaestuariibacter</taxon>
    </lineage>
</organism>
<dbReference type="GO" id="GO:0008233">
    <property type="term" value="F:peptidase activity"/>
    <property type="evidence" value="ECO:0007669"/>
    <property type="project" value="UniProtKB-KW"/>
</dbReference>